<organism evidence="2 3">
    <name type="scientific">Mycena pura</name>
    <dbReference type="NCBI Taxonomy" id="153505"/>
    <lineage>
        <taxon>Eukaryota</taxon>
        <taxon>Fungi</taxon>
        <taxon>Dikarya</taxon>
        <taxon>Basidiomycota</taxon>
        <taxon>Agaricomycotina</taxon>
        <taxon>Agaricomycetes</taxon>
        <taxon>Agaricomycetidae</taxon>
        <taxon>Agaricales</taxon>
        <taxon>Marasmiineae</taxon>
        <taxon>Mycenaceae</taxon>
        <taxon>Mycena</taxon>
    </lineage>
</organism>
<reference evidence="2" key="1">
    <citation type="submission" date="2023-03" db="EMBL/GenBank/DDBJ databases">
        <title>Massive genome expansion in bonnet fungi (Mycena s.s.) driven by repeated elements and novel gene families across ecological guilds.</title>
        <authorList>
            <consortium name="Lawrence Berkeley National Laboratory"/>
            <person name="Harder C.B."/>
            <person name="Miyauchi S."/>
            <person name="Viragh M."/>
            <person name="Kuo A."/>
            <person name="Thoen E."/>
            <person name="Andreopoulos B."/>
            <person name="Lu D."/>
            <person name="Skrede I."/>
            <person name="Drula E."/>
            <person name="Henrissat B."/>
            <person name="Morin E."/>
            <person name="Kohler A."/>
            <person name="Barry K."/>
            <person name="LaButti K."/>
            <person name="Morin E."/>
            <person name="Salamov A."/>
            <person name="Lipzen A."/>
            <person name="Mereny Z."/>
            <person name="Hegedus B."/>
            <person name="Baldrian P."/>
            <person name="Stursova M."/>
            <person name="Weitz H."/>
            <person name="Taylor A."/>
            <person name="Grigoriev I.V."/>
            <person name="Nagy L.G."/>
            <person name="Martin F."/>
            <person name="Kauserud H."/>
        </authorList>
    </citation>
    <scope>NUCLEOTIDE SEQUENCE</scope>
    <source>
        <strain evidence="2">9144</strain>
    </source>
</reference>
<comment type="caution">
    <text evidence="2">The sequence shown here is derived from an EMBL/GenBank/DDBJ whole genome shotgun (WGS) entry which is preliminary data.</text>
</comment>
<feature type="region of interest" description="Disordered" evidence="1">
    <location>
        <begin position="38"/>
        <end position="61"/>
    </location>
</feature>
<keyword evidence="3" id="KW-1185">Reference proteome</keyword>
<evidence type="ECO:0000313" key="2">
    <source>
        <dbReference type="EMBL" id="KAJ7193894.1"/>
    </source>
</evidence>
<feature type="region of interest" description="Disordered" evidence="1">
    <location>
        <begin position="88"/>
        <end position="147"/>
    </location>
</feature>
<proteinExistence type="predicted"/>
<protein>
    <submittedName>
        <fullName evidence="2">Uncharacterized protein</fullName>
    </submittedName>
</protein>
<accession>A0AAD6Y2V0</accession>
<dbReference type="AlphaFoldDB" id="A0AAD6Y2V0"/>
<feature type="region of interest" description="Disordered" evidence="1">
    <location>
        <begin position="205"/>
        <end position="251"/>
    </location>
</feature>
<dbReference type="Proteomes" id="UP001219525">
    <property type="component" value="Unassembled WGS sequence"/>
</dbReference>
<evidence type="ECO:0000313" key="3">
    <source>
        <dbReference type="Proteomes" id="UP001219525"/>
    </source>
</evidence>
<sequence length="606" mass="66176">MQRSRRSVTKATNDGNHMSGLQALVAAAIQVSRTKTTEDVVSQSTGGVHRQAAAPASFPDNEIDELEDNFTKLASSDHEDNDYDIVEVESSDDESAAAALAQPKLKIKIPAQKKNPPNDEPRTGDFQVNESSPERLLTPPPKLPALSVMFTPTKKATKRDQHWQDSSDEELQWNPLEWMSKKRRTQRSQPVDFKLDKLIDSFWAPDKNNGDVDSPDDIPGVGKNDLESRYEEGASVPIVKRGRGRPRKEPQAMVKNLDKGKPEATVYCATQLRFIKHGEPIGPTTITTNDPADFDGLLSFLASTIGVAPPTIRIPSLTYKYVKNGRSVGSALPLKDDNGLTQLQLQIKSANLAVKDGDTFYFEIHMARPQPVAPVHDVDVGMIPDHYINTLQVEPVNDIQKLIAGKKTLDEKITPLRTHCLQLFNPGGKLHCGDSTHTEPCARDNTTGYHFILGKNQQDVLITSVLHEGNTWDVLPIGKSAFRPDKSRDFAKKSRTFEPAPQIFTTPAAAPAPAAPADSNAIFALMMQQQMMMQTFMSAMSSTPRTPFGFGGPGFPNMAFPSSPAPTPTSAPNATGTTTVATVPSVTNAAGPFTFPGMNNSWPSQF</sequence>
<evidence type="ECO:0000256" key="1">
    <source>
        <dbReference type="SAM" id="MobiDB-lite"/>
    </source>
</evidence>
<gene>
    <name evidence="2" type="ORF">GGX14DRAFT_576748</name>
</gene>
<dbReference type="EMBL" id="JARJCW010000103">
    <property type="protein sequence ID" value="KAJ7193894.1"/>
    <property type="molecule type" value="Genomic_DNA"/>
</dbReference>
<name>A0AAD6Y2V0_9AGAR</name>